<dbReference type="EMBL" id="FQYY01000011">
    <property type="protein sequence ID" value="SHJ21606.1"/>
    <property type="molecule type" value="Genomic_DNA"/>
</dbReference>
<evidence type="ECO:0000313" key="1">
    <source>
        <dbReference type="EMBL" id="SHJ21606.1"/>
    </source>
</evidence>
<keyword evidence="1" id="KW-0808">Transferase</keyword>
<dbReference type="InterPro" id="IPR014721">
    <property type="entry name" value="Ribsml_uS5_D2-typ_fold_subgr"/>
</dbReference>
<protein>
    <submittedName>
        <fullName evidence="1">Mevalonate kinase</fullName>
    </submittedName>
</protein>
<keyword evidence="1" id="KW-0418">Kinase</keyword>
<dbReference type="InterPro" id="IPR047765">
    <property type="entry name" value="GHMP_GYDIA-like"/>
</dbReference>
<dbReference type="NCBIfam" id="NF040656">
    <property type="entry name" value="GHMP_GYDIA"/>
    <property type="match status" value="1"/>
</dbReference>
<name>A0A1M6HHA1_9FLAO</name>
<dbReference type="RefSeq" id="WP_073153564.1">
    <property type="nucleotide sequence ID" value="NZ_FQYY01000011.1"/>
</dbReference>
<proteinExistence type="predicted"/>
<dbReference type="AlphaFoldDB" id="A0A1M6HHA1"/>
<dbReference type="GO" id="GO:0016301">
    <property type="term" value="F:kinase activity"/>
    <property type="evidence" value="ECO:0007669"/>
    <property type="project" value="UniProtKB-KW"/>
</dbReference>
<gene>
    <name evidence="1" type="ORF">SAMN04488096_11130</name>
</gene>
<keyword evidence="2" id="KW-1185">Reference proteome</keyword>
<dbReference type="SUPFAM" id="SSF54211">
    <property type="entry name" value="Ribosomal protein S5 domain 2-like"/>
    <property type="match status" value="1"/>
</dbReference>
<dbReference type="STRING" id="579105.SAMN04488096_11130"/>
<dbReference type="OrthoDB" id="5288719at2"/>
<reference evidence="1 2" key="1">
    <citation type="submission" date="2016-11" db="EMBL/GenBank/DDBJ databases">
        <authorList>
            <person name="Jaros S."/>
            <person name="Januszkiewicz K."/>
            <person name="Wedrychowicz H."/>
        </authorList>
    </citation>
    <scope>NUCLEOTIDE SEQUENCE [LARGE SCALE GENOMIC DNA]</scope>
    <source>
        <strain evidence="1 2">DSM 21425</strain>
    </source>
</reference>
<dbReference type="Gene3D" id="3.30.230.10">
    <property type="match status" value="1"/>
</dbReference>
<dbReference type="InterPro" id="IPR020568">
    <property type="entry name" value="Ribosomal_Su5_D2-typ_SF"/>
</dbReference>
<accession>A0A1M6HHA1</accession>
<sequence length="309" mass="35571">MSKNYYSHGKLLLTAEYLVLDGANALAVPTKKGQNLSVSPAEKGYLTWKSFDCNDKLWFEQIYKIEKFHFNPTIKQTSATNEITCKALQNILFQLKQLQPGLFYNNGFEITTELEFARDWGLGSSSTLINSLAQWANVNAYTLLQNTFKGSGYDIACARHSKPILFQLQKNENPLVEEVNFSPDFQEELFFVHLNQKQNSREAIQHYREQNTSQKLNWIKEVNFITQQILEARTIEDFKLLINKHEILLSEILNLSTVKERLFSDYNGSIKSLGGWGGDFILATGNSEDQNYFKDRGFTTILKYQDMVL</sequence>
<dbReference type="Proteomes" id="UP000184225">
    <property type="component" value="Unassembled WGS sequence"/>
</dbReference>
<organism evidence="1 2">
    <name type="scientific">Mesonia phycicola</name>
    <dbReference type="NCBI Taxonomy" id="579105"/>
    <lineage>
        <taxon>Bacteria</taxon>
        <taxon>Pseudomonadati</taxon>
        <taxon>Bacteroidota</taxon>
        <taxon>Flavobacteriia</taxon>
        <taxon>Flavobacteriales</taxon>
        <taxon>Flavobacteriaceae</taxon>
        <taxon>Mesonia</taxon>
    </lineage>
</organism>
<evidence type="ECO:0000313" key="2">
    <source>
        <dbReference type="Proteomes" id="UP000184225"/>
    </source>
</evidence>